<protein>
    <recommendedName>
        <fullName evidence="4">Dirigent protein</fullName>
    </recommendedName>
</protein>
<comment type="similarity">
    <text evidence="1 4">Belongs to the plant dirigent protein family.</text>
</comment>
<accession>A0A368RVK8</accession>
<name>A0A368RVK8_SETIT</name>
<keyword evidence="3 4" id="KW-0964">Secreted</keyword>
<dbReference type="PANTHER" id="PTHR21495">
    <property type="entry name" value="NUCLEOPORIN-RELATED"/>
    <property type="match status" value="1"/>
</dbReference>
<dbReference type="InterPro" id="IPR044859">
    <property type="entry name" value="Allene_oxi_cyc_Dirigent"/>
</dbReference>
<dbReference type="Gene3D" id="2.40.480.10">
    <property type="entry name" value="Allene oxide cyclase-like"/>
    <property type="match status" value="1"/>
</dbReference>
<dbReference type="GO" id="GO:0048046">
    <property type="term" value="C:apoplast"/>
    <property type="evidence" value="ECO:0007669"/>
    <property type="project" value="UniProtKB-SubCell"/>
</dbReference>
<reference evidence="5" key="1">
    <citation type="journal article" date="2012" name="Nat. Biotechnol.">
        <title>Reference genome sequence of the model plant Setaria.</title>
        <authorList>
            <person name="Bennetzen J.L."/>
            <person name="Schmutz J."/>
            <person name="Wang H."/>
            <person name="Percifield R."/>
            <person name="Hawkins J."/>
            <person name="Pontaroli A.C."/>
            <person name="Estep M."/>
            <person name="Feng L."/>
            <person name="Vaughn J.N."/>
            <person name="Grimwood J."/>
            <person name="Jenkins J."/>
            <person name="Barry K."/>
            <person name="Lindquist E."/>
            <person name="Hellsten U."/>
            <person name="Deshpande S."/>
            <person name="Wang X."/>
            <person name="Wu X."/>
            <person name="Mitros T."/>
            <person name="Triplett J."/>
            <person name="Yang X."/>
            <person name="Ye C.Y."/>
            <person name="Mauro-Herrera M."/>
            <person name="Wang L."/>
            <person name="Li P."/>
            <person name="Sharma M."/>
            <person name="Sharma R."/>
            <person name="Ronald P.C."/>
            <person name="Panaud O."/>
            <person name="Kellogg E.A."/>
            <person name="Brutnell T.P."/>
            <person name="Doust A.N."/>
            <person name="Tuskan G.A."/>
            <person name="Rokhsar D."/>
            <person name="Devos K.M."/>
        </authorList>
    </citation>
    <scope>NUCLEOTIDE SEQUENCE [LARGE SCALE GENOMIC DNA]</scope>
    <source>
        <strain evidence="5">Yugu1</strain>
    </source>
</reference>
<evidence type="ECO:0000256" key="1">
    <source>
        <dbReference type="ARBA" id="ARBA00010746"/>
    </source>
</evidence>
<evidence type="ECO:0000313" key="5">
    <source>
        <dbReference type="EMBL" id="RCV34181.1"/>
    </source>
</evidence>
<sequence>MAIWLLSLLVMALSSTTTVLASSGDPGPHPFGDQGGSLTRIHLYVHETFKGANSTAIRPVASPLGANSSFGSVGVLDDELRVGRDRASELLGRFQGLVLGTGLEGGANYLTSVTFVFTAGDYQGSTLSVVGPVLGFKGAIERPVVGGTGQVQDGQRGYSMLKLLGNPTPETVLFEVDLFVLVHRGKY</sequence>
<dbReference type="InterPro" id="IPR004265">
    <property type="entry name" value="Dirigent"/>
</dbReference>
<comment type="subunit">
    <text evidence="2 4">Homodimer.</text>
</comment>
<dbReference type="OrthoDB" id="666014at2759"/>
<keyword evidence="4" id="KW-0732">Signal</keyword>
<dbReference type="AlphaFoldDB" id="A0A368RVK8"/>
<dbReference type="Pfam" id="PF03018">
    <property type="entry name" value="Dirigent"/>
    <property type="match status" value="1"/>
</dbReference>
<dbReference type="GO" id="GO:0009699">
    <property type="term" value="P:phenylpropanoid biosynthetic process"/>
    <property type="evidence" value="ECO:0007669"/>
    <property type="project" value="UniProtKB-ARBA"/>
</dbReference>
<organism evidence="5">
    <name type="scientific">Setaria italica</name>
    <name type="common">Foxtail millet</name>
    <name type="synonym">Panicum italicum</name>
    <dbReference type="NCBI Taxonomy" id="4555"/>
    <lineage>
        <taxon>Eukaryota</taxon>
        <taxon>Viridiplantae</taxon>
        <taxon>Streptophyta</taxon>
        <taxon>Embryophyta</taxon>
        <taxon>Tracheophyta</taxon>
        <taxon>Spermatophyta</taxon>
        <taxon>Magnoliopsida</taxon>
        <taxon>Liliopsida</taxon>
        <taxon>Poales</taxon>
        <taxon>Poaceae</taxon>
        <taxon>PACMAD clade</taxon>
        <taxon>Panicoideae</taxon>
        <taxon>Panicodae</taxon>
        <taxon>Paniceae</taxon>
        <taxon>Cenchrinae</taxon>
        <taxon>Setaria</taxon>
    </lineage>
</organism>
<gene>
    <name evidence="5" type="ORF">SETIT_7G140100v2</name>
</gene>
<comment type="function">
    <text evidence="4">Dirigent proteins impart stereoselectivity on the phenoxy radical-coupling reaction, yielding optically active lignans from two molecules of coniferyl alcohol in the biosynthesis of lignans, flavonolignans, and alkaloids and thus plays a central role in plant secondary metabolism.</text>
</comment>
<evidence type="ECO:0000256" key="2">
    <source>
        <dbReference type="ARBA" id="ARBA00011738"/>
    </source>
</evidence>
<proteinExistence type="inferred from homology"/>
<dbReference type="STRING" id="4555.A0A368RVK8"/>
<keyword evidence="4" id="KW-0052">Apoplast</keyword>
<feature type="signal peptide" evidence="4">
    <location>
        <begin position="1"/>
        <end position="21"/>
    </location>
</feature>
<feature type="chain" id="PRO_5016478377" description="Dirigent protein" evidence="4">
    <location>
        <begin position="22"/>
        <end position="187"/>
    </location>
</feature>
<dbReference type="EMBL" id="CM003534">
    <property type="protein sequence ID" value="RCV34181.1"/>
    <property type="molecule type" value="Genomic_DNA"/>
</dbReference>
<comment type="subcellular location">
    <subcellularLocation>
        <location evidence="4">Secreted</location>
        <location evidence="4">Extracellular space</location>
        <location evidence="4">Apoplast</location>
    </subcellularLocation>
</comment>
<reference evidence="5" key="2">
    <citation type="submission" date="2015-07" db="EMBL/GenBank/DDBJ databases">
        <authorList>
            <person name="Noorani M."/>
        </authorList>
    </citation>
    <scope>NUCLEOTIDE SEQUENCE</scope>
    <source>
        <strain evidence="5">Yugu1</strain>
    </source>
</reference>
<evidence type="ECO:0000256" key="3">
    <source>
        <dbReference type="ARBA" id="ARBA00022525"/>
    </source>
</evidence>
<evidence type="ECO:0000256" key="4">
    <source>
        <dbReference type="RuleBase" id="RU363099"/>
    </source>
</evidence>